<feature type="compositionally biased region" description="Basic residues" evidence="1">
    <location>
        <begin position="1"/>
        <end position="10"/>
    </location>
</feature>
<evidence type="ECO:0000313" key="4">
    <source>
        <dbReference type="Proteomes" id="UP001153069"/>
    </source>
</evidence>
<dbReference type="AlphaFoldDB" id="A0A9N8DJ00"/>
<comment type="caution">
    <text evidence="3">The sequence shown here is derived from an EMBL/GenBank/DDBJ whole genome shotgun (WGS) entry which is preliminary data.</text>
</comment>
<dbReference type="InterPro" id="IPR037185">
    <property type="entry name" value="EmrE-like"/>
</dbReference>
<dbReference type="PANTHER" id="PTHR22911">
    <property type="entry name" value="ACYL-MALONYL CONDENSING ENZYME-RELATED"/>
    <property type="match status" value="1"/>
</dbReference>
<protein>
    <submittedName>
        <fullName evidence="3">EamA-like transporter family</fullName>
    </submittedName>
</protein>
<keyword evidence="4" id="KW-1185">Reference proteome</keyword>
<name>A0A9N8DJ00_9STRA</name>
<feature type="transmembrane region" description="Helical" evidence="2">
    <location>
        <begin position="131"/>
        <end position="151"/>
    </location>
</feature>
<organism evidence="3 4">
    <name type="scientific">Seminavis robusta</name>
    <dbReference type="NCBI Taxonomy" id="568900"/>
    <lineage>
        <taxon>Eukaryota</taxon>
        <taxon>Sar</taxon>
        <taxon>Stramenopiles</taxon>
        <taxon>Ochrophyta</taxon>
        <taxon>Bacillariophyta</taxon>
        <taxon>Bacillariophyceae</taxon>
        <taxon>Bacillariophycidae</taxon>
        <taxon>Naviculales</taxon>
        <taxon>Naviculaceae</taxon>
        <taxon>Seminavis</taxon>
    </lineage>
</organism>
<dbReference type="Proteomes" id="UP001153069">
    <property type="component" value="Unassembled WGS sequence"/>
</dbReference>
<reference evidence="3" key="1">
    <citation type="submission" date="2020-06" db="EMBL/GenBank/DDBJ databases">
        <authorList>
            <consortium name="Plant Systems Biology data submission"/>
        </authorList>
    </citation>
    <scope>NUCLEOTIDE SEQUENCE</scope>
    <source>
        <strain evidence="3">D6</strain>
    </source>
</reference>
<accession>A0A9N8DJ00</accession>
<keyword evidence="2" id="KW-0472">Membrane</keyword>
<dbReference type="EMBL" id="CAICTM010000108">
    <property type="protein sequence ID" value="CAB9501440.1"/>
    <property type="molecule type" value="Genomic_DNA"/>
</dbReference>
<dbReference type="SUPFAM" id="SSF103481">
    <property type="entry name" value="Multidrug resistance efflux transporter EmrE"/>
    <property type="match status" value="1"/>
</dbReference>
<keyword evidence="2" id="KW-0812">Transmembrane</keyword>
<feature type="region of interest" description="Disordered" evidence="1">
    <location>
        <begin position="1"/>
        <end position="57"/>
    </location>
</feature>
<gene>
    <name evidence="3" type="ORF">SEMRO_109_G054400.1</name>
</gene>
<evidence type="ECO:0000256" key="2">
    <source>
        <dbReference type="SAM" id="Phobius"/>
    </source>
</evidence>
<feature type="transmembrane region" description="Helical" evidence="2">
    <location>
        <begin position="157"/>
        <end position="178"/>
    </location>
</feature>
<dbReference type="GO" id="GO:0016020">
    <property type="term" value="C:membrane"/>
    <property type="evidence" value="ECO:0007669"/>
    <property type="project" value="TreeGrafter"/>
</dbReference>
<dbReference type="OrthoDB" id="74158at2759"/>
<feature type="compositionally biased region" description="Low complexity" evidence="1">
    <location>
        <begin position="11"/>
        <end position="33"/>
    </location>
</feature>
<feature type="transmembrane region" description="Helical" evidence="2">
    <location>
        <begin position="225"/>
        <end position="249"/>
    </location>
</feature>
<sequence>MYQKLKRQLQRRLSSTSSLDANGGSTSGSSGSSKKPLLPETTKDTVRTIPPSSGNFSSNFGDTGIPAHAYVTLATAVIALSSVGPSFDLQHGVAPILKVYWRMTGTWIVLLIPTILAVAKDGWPKLNRQQAITFLGASFCYAVMGVGFVLSLEYTSVGNAVIFSNTNALILLFGRFLIGSPISALESGGSAVAFLGGILCTYDQAEAVEATAMPASESSVAEVAPIWQGILGDVIAVIAAAGGCCYLVLASTVRARFPSLYTFMFSNMLIGSQITLLCIVISGQEIEFSRDVHIGLFGFLSFRYDRLPLEMFLRSHVDGTRSGIIPGLWGWCRFSARIFGDGGEHTCGNGHAPSHQPRWSKEEGILQLTEGNHFSNKLNDALAATGMDTMQFFETYPGIFYAMPDHVQTARAILVWNEVHELLWLLKEQCRV</sequence>
<evidence type="ECO:0000313" key="3">
    <source>
        <dbReference type="EMBL" id="CAB9501440.1"/>
    </source>
</evidence>
<feature type="transmembrane region" description="Helical" evidence="2">
    <location>
        <begin position="99"/>
        <end position="119"/>
    </location>
</feature>
<feature type="transmembrane region" description="Helical" evidence="2">
    <location>
        <begin position="261"/>
        <end position="282"/>
    </location>
</feature>
<proteinExistence type="predicted"/>
<keyword evidence="2" id="KW-1133">Transmembrane helix</keyword>
<evidence type="ECO:0000256" key="1">
    <source>
        <dbReference type="SAM" id="MobiDB-lite"/>
    </source>
</evidence>
<dbReference type="PANTHER" id="PTHR22911:SF79">
    <property type="entry name" value="MOBA-LIKE NTP TRANSFERASE DOMAIN-CONTAINING PROTEIN"/>
    <property type="match status" value="1"/>
</dbReference>